<comment type="caution">
    <text evidence="2">The sequence shown here is derived from an EMBL/GenBank/DDBJ whole genome shotgun (WGS) entry which is preliminary data.</text>
</comment>
<protein>
    <submittedName>
        <fullName evidence="2">Uncharacterized protein</fullName>
    </submittedName>
</protein>
<evidence type="ECO:0000313" key="3">
    <source>
        <dbReference type="Proteomes" id="UP000242791"/>
    </source>
</evidence>
<dbReference type="Proteomes" id="UP000242791">
    <property type="component" value="Unassembled WGS sequence"/>
</dbReference>
<organism evidence="2 3">
    <name type="scientific">Blastomyces percursus</name>
    <dbReference type="NCBI Taxonomy" id="1658174"/>
    <lineage>
        <taxon>Eukaryota</taxon>
        <taxon>Fungi</taxon>
        <taxon>Dikarya</taxon>
        <taxon>Ascomycota</taxon>
        <taxon>Pezizomycotina</taxon>
        <taxon>Eurotiomycetes</taxon>
        <taxon>Eurotiomycetidae</taxon>
        <taxon>Onygenales</taxon>
        <taxon>Ajellomycetaceae</taxon>
        <taxon>Blastomyces</taxon>
    </lineage>
</organism>
<dbReference type="EMBL" id="LGTZ01003634">
    <property type="protein sequence ID" value="OJD09500.1"/>
    <property type="molecule type" value="Genomic_DNA"/>
</dbReference>
<dbReference type="AlphaFoldDB" id="A0A1J9Q0L9"/>
<sequence>MAKAKGDRRTRKSQQQRRLQRPSLKQILSKKIEDLPQLVISYAGPDGIDWQQDVIEYRLQRILHGPHSDPQCTLQPRIEQPELAMERVLFFNPILF</sequence>
<evidence type="ECO:0000313" key="2">
    <source>
        <dbReference type="EMBL" id="OJD09500.1"/>
    </source>
</evidence>
<keyword evidence="3" id="KW-1185">Reference proteome</keyword>
<gene>
    <name evidence="2" type="ORF">ACJ73_10266</name>
</gene>
<reference evidence="2 3" key="1">
    <citation type="submission" date="2015-08" db="EMBL/GenBank/DDBJ databases">
        <title>Emmonsia species relationships and genome sequence.</title>
        <authorList>
            <person name="Cuomo C.A."/>
            <person name="Schwartz I.S."/>
            <person name="Kenyon C."/>
            <person name="De Hoog G.S."/>
            <person name="Govender N.P."/>
            <person name="Botha A."/>
            <person name="Moreno L."/>
            <person name="De Vries M."/>
            <person name="Munoz J.F."/>
            <person name="Stielow J.B."/>
        </authorList>
    </citation>
    <scope>NUCLEOTIDE SEQUENCE [LARGE SCALE GENOMIC DNA]</scope>
    <source>
        <strain evidence="2 3">EI222</strain>
    </source>
</reference>
<evidence type="ECO:0000256" key="1">
    <source>
        <dbReference type="SAM" id="MobiDB-lite"/>
    </source>
</evidence>
<accession>A0A1J9Q0L9</accession>
<feature type="region of interest" description="Disordered" evidence="1">
    <location>
        <begin position="1"/>
        <end position="23"/>
    </location>
</feature>
<name>A0A1J9Q0L9_9EURO</name>
<proteinExistence type="predicted"/>
<dbReference type="VEuPathDB" id="FungiDB:ACJ73_10266"/>
<feature type="compositionally biased region" description="Basic residues" evidence="1">
    <location>
        <begin position="8"/>
        <end position="20"/>
    </location>
</feature>